<feature type="repeat" description="LDL-receptor class B" evidence="12">
    <location>
        <begin position="745"/>
        <end position="786"/>
    </location>
</feature>
<evidence type="ECO:0000256" key="1">
    <source>
        <dbReference type="ARBA" id="ARBA00004251"/>
    </source>
</evidence>
<feature type="compositionally biased region" description="Acidic residues" evidence="13">
    <location>
        <begin position="1648"/>
        <end position="1675"/>
    </location>
</feature>
<dbReference type="InterPro" id="IPR050778">
    <property type="entry name" value="Cueball_EGF_LRP_Nidogen"/>
</dbReference>
<feature type="domain" description="EGF-like" evidence="15">
    <location>
        <begin position="1245"/>
        <end position="1286"/>
    </location>
</feature>
<feature type="repeat" description="LDL-receptor class B" evidence="12">
    <location>
        <begin position="433"/>
        <end position="475"/>
    </location>
</feature>
<feature type="repeat" description="LDL-receptor class B" evidence="12">
    <location>
        <begin position="700"/>
        <end position="744"/>
    </location>
</feature>
<evidence type="ECO:0000256" key="14">
    <source>
        <dbReference type="SAM" id="Phobius"/>
    </source>
</evidence>
<feature type="disulfide bond" evidence="11">
    <location>
        <begin position="1392"/>
        <end position="1407"/>
    </location>
</feature>
<feature type="repeat" description="LDL-receptor class B" evidence="12">
    <location>
        <begin position="213"/>
        <end position="254"/>
    </location>
</feature>
<dbReference type="SMART" id="SM00181">
    <property type="entry name" value="EGF"/>
    <property type="match status" value="4"/>
</dbReference>
<dbReference type="PROSITE" id="PS50068">
    <property type="entry name" value="LDLRA_2"/>
    <property type="match status" value="3"/>
</dbReference>
<dbReference type="Gene3D" id="4.10.400.10">
    <property type="entry name" value="Low-density Lipoprotein Receptor"/>
    <property type="match status" value="3"/>
</dbReference>
<feature type="region of interest" description="Disordered" evidence="13">
    <location>
        <begin position="1630"/>
        <end position="1741"/>
    </location>
</feature>
<keyword evidence="2" id="KW-1003">Cell membrane</keyword>
<dbReference type="InterPro" id="IPR000033">
    <property type="entry name" value="LDLR_classB_rpt"/>
</dbReference>
<evidence type="ECO:0000256" key="8">
    <source>
        <dbReference type="ARBA" id="ARBA00023157"/>
    </source>
</evidence>
<evidence type="ECO:0000256" key="10">
    <source>
        <dbReference type="ARBA" id="ARBA00023180"/>
    </source>
</evidence>
<evidence type="ECO:0000256" key="4">
    <source>
        <dbReference type="ARBA" id="ARBA00022583"/>
    </source>
</evidence>
<keyword evidence="16" id="KW-0449">Lipoprotein</keyword>
<evidence type="ECO:0000256" key="12">
    <source>
        <dbReference type="PROSITE-ProRule" id="PRU00461"/>
    </source>
</evidence>
<keyword evidence="6" id="KW-0677">Repeat</keyword>
<dbReference type="InterPro" id="IPR011042">
    <property type="entry name" value="6-blade_b-propeller_TolB-like"/>
</dbReference>
<dbReference type="EMBL" id="JYDS01000097">
    <property type="protein sequence ID" value="KRZ25701.1"/>
    <property type="molecule type" value="Genomic_DNA"/>
</dbReference>
<feature type="non-terminal residue" evidence="16">
    <location>
        <position position="1"/>
    </location>
</feature>
<dbReference type="SUPFAM" id="SSF57196">
    <property type="entry name" value="EGF/Laminin"/>
    <property type="match status" value="1"/>
</dbReference>
<evidence type="ECO:0000256" key="3">
    <source>
        <dbReference type="ARBA" id="ARBA00022536"/>
    </source>
</evidence>
<dbReference type="FunFam" id="2.120.10.30:FF:000241">
    <property type="entry name" value="Low-density lipoprotein receptor-related protein 6"/>
    <property type="match status" value="2"/>
</dbReference>
<dbReference type="Pfam" id="PF00057">
    <property type="entry name" value="Ldl_recept_a"/>
    <property type="match status" value="2"/>
</dbReference>
<feature type="compositionally biased region" description="Basic and acidic residues" evidence="13">
    <location>
        <begin position="1637"/>
        <end position="1647"/>
    </location>
</feature>
<dbReference type="PROSITE" id="PS51120">
    <property type="entry name" value="LDLRB"/>
    <property type="match status" value="8"/>
</dbReference>
<comment type="caution">
    <text evidence="11">Lacks conserved residue(s) required for the propagation of feature annotation.</text>
</comment>
<feature type="compositionally biased region" description="Polar residues" evidence="13">
    <location>
        <begin position="1732"/>
        <end position="1741"/>
    </location>
</feature>
<dbReference type="Pfam" id="PF00058">
    <property type="entry name" value="Ldl_recept_b"/>
    <property type="match status" value="4"/>
</dbReference>
<keyword evidence="9 16" id="KW-0675">Receptor</keyword>
<dbReference type="PANTHER" id="PTHR46513">
    <property type="entry name" value="VITELLOGENIN RECEPTOR-LIKE PROTEIN-RELATED-RELATED"/>
    <property type="match status" value="1"/>
</dbReference>
<sequence length="1741" mass="196781">LLVRCEYVLLLNSAMYIVNVLLILLWLHCIGSPENFPKFMVLNQTEEIGIVSYDESKKNYTAIVRHLESCMAMDVLIKDDLVFYTDNHDQLVKINVRGTHQELSVVARIVFPSSGSISVEWVTNKVYWYDLETNRIEVVNVDHMPAYRKVLIFDNLHNVHGIAVDPIHSYIFFHNFAHRHSIERAWLDGSHRKTIFRSGYSLPKSLTVHHGEGRIYWIDNDDNRILSTRLDGSMLIVVVRNLSRPFVLAVFESLVFWSDIYDAGIFWCSIKDCVRPERLRVHQIKPYALKIYDSRSQPNKEENPCENNAVCSHLCFLIPEAPYWSCGCPTGVKMSPDNITCLDGPEEILIVARRSDIRILSLDTPDYSDYALNVQSIKQAVAVDYDPVERFVYWSDNDQKMIRRAKLDGSEETDIVMNEFGLSDGIAFDWVARNVYWTDAQMDRIEVARSDGSARRILISTGLSQPRAIAVDPMRGLLFWSDWDEAKPKIERAYLDGSSRSTWISFNAKRWPNGLALDIENGRVYWAEATVGIIESADMVDAQNRRVTLRQSHGHIYGFSLLGDYVYWSDWERRSLCRAHKVDGKDQTDLHENMADLMGIKAAYSTKVLQITNDCSIRNGNCSHLCLYRPTGRVCLCPIGWELGEDGTTCTVPVAFLMFTQRDNNDILRVSLSSTLANLDRLRLLNVSQPIALDYCYSQNKIFWTGRYGSSGIISRAYMNGSGIEVLINSSIEHPEGFAIDWLAENMYWSDSGHHMIEMADLNGKSRRIVIWRGTNPRALVVHPVVGYLYWAEWLGPPRLERAELDGRNRITLLKDVGRIFALTVDYVNDRLYWSEVDVPSIQSIDLTGSARRLIVRERSIQPYVLTEYGDFLYWANWRKQAIEICDKTTGKNRSTLHLDLHFIINLVAVHALKQKGWNQCVIKKRHCESLFISAPDRSCRCACPTHFTLAADRRSCVAPETFLLISHNGFILRLKVKDRHDIDDYPMMTLPFSQQNNVRSLQYDPLNRRIFWLSTVSDHKMNRNTLRWAMDSGTTTEEIKLSRFDVEQPPYDIAFDPYSQTMFWSCEQTNTLNATRIFNSNDIRPLGGIVASPEYSPRAVSVFAKKRYLLFANHGSPAGLVLCHMDGSDCHFIVSENIVHPEAVAFDAEGNRIFWIDLGHKQISSVDCRGRSRKTLVYHADHPSSLTIFKQMMYFVDQGVNKVEMVNKNSGNGRETVVERLRDLTSVLAVDGDTAGMTVVSRSPCLQKRCSHLCLLKVEPDNRPLEAECACPENMALDSTGVRCLPVVQCRQWEWQCKDKLQCIDHSKYCDKVVHCADGSDESETCIRCQLDEFECANERKCIHRLNICDGQPDCEDGSDEYCFCSEPANQFHCAGSEPHSGVCIARSWLCDGVKQCQDGSDELYCGASESGSKWKRLIFPTKDPVTYVIVVVVGFGVFVVLLLAMYVFCRRPNGLNVQPVEIELVNTTTAEGSGARTVSTTVEYRYRLGVGKPSISRSVEPLHSRPDLTGKSSSSNSDSGVKIGITLPPINPPPSPVSGTAGSTCSSGVQRIGKWLLQANHDSSLFAVGEATAFHPFNCYRGNSPPPPYSASVEMNNLAICHVKPKMVGSIAISESFPEIATRKQELTELTTKSTAEKKEKHDDEKVEEEEEEEEVDDDDEEEQEELEQEEIDSNASQPLLSGSGNPIPPPPSPRSSGSVASSVIRRCAVNKQRPYLTRSPRNPPPSPNELSDASSNIN</sequence>
<dbReference type="CDD" id="cd00112">
    <property type="entry name" value="LDLa"/>
    <property type="match status" value="3"/>
</dbReference>
<dbReference type="SMART" id="SM00192">
    <property type="entry name" value="LDLa"/>
    <property type="match status" value="3"/>
</dbReference>
<name>A0A0V1IU58_TRIPS</name>
<feature type="transmembrane region" description="Helical" evidence="14">
    <location>
        <begin position="1427"/>
        <end position="1450"/>
    </location>
</feature>
<reference evidence="16 17" key="1">
    <citation type="submission" date="2015-01" db="EMBL/GenBank/DDBJ databases">
        <title>Evolution of Trichinella species and genotypes.</title>
        <authorList>
            <person name="Korhonen P.K."/>
            <person name="Edoardo P."/>
            <person name="Giuseppe L.R."/>
            <person name="Gasser R.B."/>
        </authorList>
    </citation>
    <scope>NUCLEOTIDE SEQUENCE [LARGE SCALE GENOMIC DNA]</scope>
    <source>
        <strain evidence="16">ISS588</strain>
    </source>
</reference>
<dbReference type="Gene3D" id="2.120.10.30">
    <property type="entry name" value="TolB, C-terminal domain"/>
    <property type="match status" value="4"/>
</dbReference>
<evidence type="ECO:0000256" key="7">
    <source>
        <dbReference type="ARBA" id="ARBA00023136"/>
    </source>
</evidence>
<keyword evidence="4" id="KW-0254">Endocytosis</keyword>
<evidence type="ECO:0000313" key="16">
    <source>
        <dbReference type="EMBL" id="KRZ25701.1"/>
    </source>
</evidence>
<dbReference type="PANTHER" id="PTHR46513:SF41">
    <property type="entry name" value="LOW-DENSITY LIPOPROTEIN RECEPTOR-RELATED PROTEIN"/>
    <property type="match status" value="1"/>
</dbReference>
<keyword evidence="14" id="KW-0812">Transmembrane</keyword>
<keyword evidence="5" id="KW-0732">Signal</keyword>
<dbReference type="Pfam" id="PF14670">
    <property type="entry name" value="FXa_inhibition"/>
    <property type="match status" value="1"/>
</dbReference>
<evidence type="ECO:0000256" key="9">
    <source>
        <dbReference type="ARBA" id="ARBA00023170"/>
    </source>
</evidence>
<keyword evidence="10" id="KW-0325">Glycoprotein</keyword>
<dbReference type="InterPro" id="IPR000742">
    <property type="entry name" value="EGF"/>
</dbReference>
<dbReference type="PROSITE" id="PS01209">
    <property type="entry name" value="LDLRA_1"/>
    <property type="match status" value="2"/>
</dbReference>
<feature type="repeat" description="LDL-receptor class B" evidence="12">
    <location>
        <begin position="476"/>
        <end position="521"/>
    </location>
</feature>
<comment type="caution">
    <text evidence="16">The sequence shown here is derived from an EMBL/GenBank/DDBJ whole genome shotgun (WGS) entry which is preliminary data.</text>
</comment>
<evidence type="ECO:0000256" key="2">
    <source>
        <dbReference type="ARBA" id="ARBA00022475"/>
    </source>
</evidence>
<organism evidence="16 17">
    <name type="scientific">Trichinella pseudospiralis</name>
    <name type="common">Parasitic roundworm</name>
    <dbReference type="NCBI Taxonomy" id="6337"/>
    <lineage>
        <taxon>Eukaryota</taxon>
        <taxon>Metazoa</taxon>
        <taxon>Ecdysozoa</taxon>
        <taxon>Nematoda</taxon>
        <taxon>Enoplea</taxon>
        <taxon>Dorylaimia</taxon>
        <taxon>Trichinellida</taxon>
        <taxon>Trichinellidae</taxon>
        <taxon>Trichinella</taxon>
    </lineage>
</organism>
<dbReference type="FunFam" id="2.120.10.30:FF:000008">
    <property type="entry name" value="Low-density lipoprotein receptor-related protein 4"/>
    <property type="match status" value="1"/>
</dbReference>
<feature type="repeat" description="LDL-receptor class B" evidence="12">
    <location>
        <begin position="124"/>
        <end position="168"/>
    </location>
</feature>
<dbReference type="GO" id="GO:0006897">
    <property type="term" value="P:endocytosis"/>
    <property type="evidence" value="ECO:0007669"/>
    <property type="project" value="UniProtKB-KW"/>
</dbReference>
<dbReference type="InterPro" id="IPR002172">
    <property type="entry name" value="LDrepeatLR_classA_rpt"/>
</dbReference>
<feature type="repeat" description="LDL-receptor class B" evidence="12">
    <location>
        <begin position="390"/>
        <end position="432"/>
    </location>
</feature>
<keyword evidence="17" id="KW-1185">Reference proteome</keyword>
<protein>
    <submittedName>
        <fullName evidence="16">Low-density lipoprotein receptor-related protein 6</fullName>
    </submittedName>
</protein>
<feature type="repeat" description="LDL-receptor class B" evidence="12">
    <location>
        <begin position="787"/>
        <end position="829"/>
    </location>
</feature>
<evidence type="ECO:0000256" key="5">
    <source>
        <dbReference type="ARBA" id="ARBA00022729"/>
    </source>
</evidence>
<feature type="domain" description="EGF-like" evidence="15">
    <location>
        <begin position="614"/>
        <end position="651"/>
    </location>
</feature>
<feature type="domain" description="EGF-like" evidence="15">
    <location>
        <begin position="920"/>
        <end position="958"/>
    </location>
</feature>
<feature type="domain" description="EGF-like" evidence="15">
    <location>
        <begin position="304"/>
        <end position="342"/>
    </location>
</feature>
<dbReference type="SMART" id="SM00135">
    <property type="entry name" value="LY"/>
    <property type="match status" value="18"/>
</dbReference>
<gene>
    <name evidence="16" type="primary">LRP6</name>
    <name evidence="16" type="ORF">T4B_11041</name>
</gene>
<dbReference type="GO" id="GO:0005886">
    <property type="term" value="C:plasma membrane"/>
    <property type="evidence" value="ECO:0007669"/>
    <property type="project" value="UniProtKB-SubCell"/>
</dbReference>
<comment type="subcellular location">
    <subcellularLocation>
        <location evidence="1">Cell membrane</location>
        <topology evidence="1">Single-pass type I membrane protein</topology>
    </subcellularLocation>
</comment>
<evidence type="ECO:0000313" key="17">
    <source>
        <dbReference type="Proteomes" id="UP000054805"/>
    </source>
</evidence>
<dbReference type="InterPro" id="IPR036055">
    <property type="entry name" value="LDL_receptor-like_sf"/>
</dbReference>
<dbReference type="SUPFAM" id="SSF57424">
    <property type="entry name" value="LDL receptor-like module"/>
    <property type="match status" value="3"/>
</dbReference>
<proteinExistence type="predicted"/>
<feature type="region of interest" description="Disordered" evidence="13">
    <location>
        <begin position="1499"/>
        <end position="1526"/>
    </location>
</feature>
<accession>A0A0V1IU58</accession>
<keyword evidence="14" id="KW-1133">Transmembrane helix</keyword>
<dbReference type="SUPFAM" id="SSF63825">
    <property type="entry name" value="YWTD domain"/>
    <property type="match status" value="4"/>
</dbReference>
<keyword evidence="3" id="KW-0245">EGF-like domain</keyword>
<dbReference type="PRINTS" id="PR00261">
    <property type="entry name" value="LDLRECEPTOR"/>
</dbReference>
<evidence type="ECO:0000256" key="11">
    <source>
        <dbReference type="PROSITE-ProRule" id="PRU00124"/>
    </source>
</evidence>
<feature type="transmembrane region" description="Helical" evidence="14">
    <location>
        <begin position="7"/>
        <end position="27"/>
    </location>
</feature>
<evidence type="ECO:0000259" key="15">
    <source>
        <dbReference type="SMART" id="SM00181"/>
    </source>
</evidence>
<dbReference type="Proteomes" id="UP000054805">
    <property type="component" value="Unassembled WGS sequence"/>
</dbReference>
<evidence type="ECO:0000256" key="13">
    <source>
        <dbReference type="SAM" id="MobiDB-lite"/>
    </source>
</evidence>
<keyword evidence="8 11" id="KW-1015">Disulfide bond</keyword>
<evidence type="ECO:0000256" key="6">
    <source>
        <dbReference type="ARBA" id="ARBA00022737"/>
    </source>
</evidence>
<dbReference type="InterPro" id="IPR023415">
    <property type="entry name" value="LDLR_class-A_CS"/>
</dbReference>
<keyword evidence="7 14" id="KW-0472">Membrane</keyword>